<dbReference type="EMBL" id="CP003364">
    <property type="protein sequence ID" value="AGA26775.1"/>
    <property type="molecule type" value="Genomic_DNA"/>
</dbReference>
<dbReference type="STRING" id="886293.Sinac_2466"/>
<reference evidence="1 2" key="1">
    <citation type="submission" date="2012-02" db="EMBL/GenBank/DDBJ databases">
        <title>Complete sequence of chromosome of Singulisphaera acidiphila DSM 18658.</title>
        <authorList>
            <consortium name="US DOE Joint Genome Institute (JGI-PGF)"/>
            <person name="Lucas S."/>
            <person name="Copeland A."/>
            <person name="Lapidus A."/>
            <person name="Glavina del Rio T."/>
            <person name="Dalin E."/>
            <person name="Tice H."/>
            <person name="Bruce D."/>
            <person name="Goodwin L."/>
            <person name="Pitluck S."/>
            <person name="Peters L."/>
            <person name="Ovchinnikova G."/>
            <person name="Chertkov O."/>
            <person name="Kyrpides N."/>
            <person name="Mavromatis K."/>
            <person name="Ivanova N."/>
            <person name="Brettin T."/>
            <person name="Detter J.C."/>
            <person name="Han C."/>
            <person name="Larimer F."/>
            <person name="Land M."/>
            <person name="Hauser L."/>
            <person name="Markowitz V."/>
            <person name="Cheng J.-F."/>
            <person name="Hugenholtz P."/>
            <person name="Woyke T."/>
            <person name="Wu D."/>
            <person name="Tindall B."/>
            <person name="Pomrenke H."/>
            <person name="Brambilla E."/>
            <person name="Klenk H.-P."/>
            <person name="Eisen J.A."/>
        </authorList>
    </citation>
    <scope>NUCLEOTIDE SEQUENCE [LARGE SCALE GENOMIC DNA]</scope>
    <source>
        <strain evidence="2">ATCC BAA-1392 / DSM 18658 / VKM B-2454 / MOB10</strain>
    </source>
</reference>
<dbReference type="PANTHER" id="PTHR12558:SF13">
    <property type="entry name" value="CELL DIVISION CYCLE PROTEIN 27 HOMOLOG"/>
    <property type="match status" value="1"/>
</dbReference>
<dbReference type="SMART" id="SM00386">
    <property type="entry name" value="HAT"/>
    <property type="match status" value="3"/>
</dbReference>
<keyword evidence="2" id="KW-1185">Reference proteome</keyword>
<name>L0DD35_SINAD</name>
<dbReference type="Pfam" id="PF13432">
    <property type="entry name" value="TPR_16"/>
    <property type="match status" value="3"/>
</dbReference>
<sequence>MKRRLDGKFLLGLIVTSALLGGGTHWVHGFLQKRNVGALLKQADRAEKQGDLGGAKKHLGRYLAFRPDDGKVLGRYALALAESATTSEGRLQALQLLERALQHTSDRDKIRRRAAELAMSPELGMSKVAKEHLVILLLEPSTGGGGPELEDRSRLEDLLLAFARQDAQQAPPPALVKLLARPDADLEALLARCLDEQARTGRRDEADDCYRKALACYRLALMQAPDRVEFYVRQAALLRGPLSDPAQADRVMDAGEIRDGLVAKNSDSYHAYLARAQYRKESGLPGSSEDLRRAQQLAPEAADVIVAAGEIALKKGRFAEARALLGRGVERYPRDVRMYQGLAEIETKAGRLEEAVAVLRRGDQVLPNQKNLQWNLADRLISTGRPEAKAVIARLRKQADVFQPAVDYLEARLLMSEGQRAEAIGRLETARSLMANVLDLKGLTTQADVLLAQCYEQLGNPDQQLIASRRALTLEPRCVPAQLEQASALMALGHPDEALEEFRKVAPEVSEARVAVARLLLARNLQLSDEQRRWPEVDQALNEADRAPTDAAEVTILRADALAARGQFDEARERLQQAQKSEPNRVDLWIALANLAGRQGKYEDLFSVLDEAQRRLGDRVELRLARANSWSQRGGAGAGKALESLTEHLEAFSDDDRIRLENGLADGFAQIGDVRRAEQLWTHVAERRPDDLRAATRLFDLALRVGDHSDEEALSRAVERLRHIEGEDGVLWRFGEATLLVRQARQGDSKRFDQARLLLAEAAKRRPEWSQVPLLEAAIAEQEGAPEPAADAFIRAIDRGERQPVVIRRVVELLNRQRRYEEADRVVQKLLDQGQSTGILGQLAAEKALRHQDRKEALELASRAVSSQSRDYRDHLWLGQVYWSAGERVKAEASFRRALELADTVPETWIAWVEYLSKSDRKEQAEAAIRQAESKLPPERVPLALALCFMAAGDLDRAEEKFLATLAVRPHDPATLRVVADFYLRIGKIAKADPYLKRILDARIQSSEPLVLWARRKRAFGLALQGGYPQIREGLALINRNLQTRDNVEDQRAKAILLAKVPGSLRDAIRTLEELERRQPSTPDEQFVLAQLYESGGDWPRAHSLMLGLLSTDGENTLYLAAFTRSLIRQGQTDEAQTWLDRLEKALPEHPQTIELKARLLAARDHGTDAATLLKDYVKNKDAYLPIFAALLEELGQPDAAEAMYRDAVKRSKQPETGLLLAEYLGRRGQLPEALDLIDRAWTACNPEAVGRSSLRIVYAAKADDEQIRRIGARIEAAVEKNPDSIMLLFDLANLSSFQGNYREAEALYRRIHERSKGNDGPLNNLAWLLAAAENKGAEALTVIGQAIALAGPTPDLLDTRAVIYMKMDRSDLAIKDLEVALSGSPSPEKYLHLAQARLLAKDREGADTAIRSARAAGLQIDKLHPLERKAYDHLLADLSRR</sequence>
<dbReference type="RefSeq" id="WP_015245927.1">
    <property type="nucleotide sequence ID" value="NC_019892.1"/>
</dbReference>
<evidence type="ECO:0000313" key="2">
    <source>
        <dbReference type="Proteomes" id="UP000010798"/>
    </source>
</evidence>
<dbReference type="Proteomes" id="UP000010798">
    <property type="component" value="Chromosome"/>
</dbReference>
<dbReference type="KEGG" id="saci:Sinac_2466"/>
<dbReference type="InterPro" id="IPR019734">
    <property type="entry name" value="TPR_rpt"/>
</dbReference>
<dbReference type="SUPFAM" id="SSF48452">
    <property type="entry name" value="TPR-like"/>
    <property type="match status" value="7"/>
</dbReference>
<dbReference type="OrthoDB" id="255895at2"/>
<dbReference type="HOGENOM" id="CLU_251784_0_0_0"/>
<protein>
    <recommendedName>
        <fullName evidence="3">Tetratricopeptide repeat protein</fullName>
    </recommendedName>
</protein>
<dbReference type="GO" id="GO:0006396">
    <property type="term" value="P:RNA processing"/>
    <property type="evidence" value="ECO:0007669"/>
    <property type="project" value="InterPro"/>
</dbReference>
<dbReference type="SMART" id="SM00028">
    <property type="entry name" value="TPR"/>
    <property type="match status" value="10"/>
</dbReference>
<dbReference type="eggNOG" id="COG0457">
    <property type="taxonomic scope" value="Bacteria"/>
</dbReference>
<dbReference type="InterPro" id="IPR003107">
    <property type="entry name" value="HAT"/>
</dbReference>
<accession>L0DD35</accession>
<evidence type="ECO:0000313" key="1">
    <source>
        <dbReference type="EMBL" id="AGA26775.1"/>
    </source>
</evidence>
<gene>
    <name evidence="1" type="ordered locus">Sinac_2466</name>
</gene>
<dbReference type="Gene3D" id="1.25.40.10">
    <property type="entry name" value="Tetratricopeptide repeat domain"/>
    <property type="match status" value="6"/>
</dbReference>
<organism evidence="1 2">
    <name type="scientific">Singulisphaera acidiphila (strain ATCC BAA-1392 / DSM 18658 / VKM B-2454 / MOB10)</name>
    <dbReference type="NCBI Taxonomy" id="886293"/>
    <lineage>
        <taxon>Bacteria</taxon>
        <taxon>Pseudomonadati</taxon>
        <taxon>Planctomycetota</taxon>
        <taxon>Planctomycetia</taxon>
        <taxon>Isosphaerales</taxon>
        <taxon>Isosphaeraceae</taxon>
        <taxon>Singulisphaera</taxon>
    </lineage>
</organism>
<dbReference type="PANTHER" id="PTHR12558">
    <property type="entry name" value="CELL DIVISION CYCLE 16,23,27"/>
    <property type="match status" value="1"/>
</dbReference>
<dbReference type="Pfam" id="PF13428">
    <property type="entry name" value="TPR_14"/>
    <property type="match status" value="1"/>
</dbReference>
<evidence type="ECO:0008006" key="3">
    <source>
        <dbReference type="Google" id="ProtNLM"/>
    </source>
</evidence>
<proteinExistence type="predicted"/>
<dbReference type="InterPro" id="IPR011990">
    <property type="entry name" value="TPR-like_helical_dom_sf"/>
</dbReference>